<dbReference type="PANTHER" id="PTHR43364">
    <property type="entry name" value="NADH-SPECIFIC METHYLGLYOXAL REDUCTASE-RELATED"/>
    <property type="match status" value="1"/>
</dbReference>
<organism evidence="3">
    <name type="scientific">mine drainage metagenome</name>
    <dbReference type="NCBI Taxonomy" id="410659"/>
    <lineage>
        <taxon>unclassified sequences</taxon>
        <taxon>metagenomes</taxon>
        <taxon>ecological metagenomes</taxon>
    </lineage>
</organism>
<dbReference type="SUPFAM" id="SSF51430">
    <property type="entry name" value="NAD(P)-linked oxidoreductase"/>
    <property type="match status" value="1"/>
</dbReference>
<reference evidence="3" key="2">
    <citation type="journal article" date="2014" name="ISME J.">
        <title>Microbial stratification in low pH oxic and suboxic macroscopic growths along an acid mine drainage.</title>
        <authorList>
            <person name="Mendez-Garcia C."/>
            <person name="Mesa V."/>
            <person name="Sprenger R.R."/>
            <person name="Richter M."/>
            <person name="Diez M.S."/>
            <person name="Solano J."/>
            <person name="Bargiela R."/>
            <person name="Golyshina O.V."/>
            <person name="Manteca A."/>
            <person name="Ramos J.L."/>
            <person name="Gallego J.R."/>
            <person name="Llorente I."/>
            <person name="Martins Dos Santos V.A."/>
            <person name="Jensen O.N."/>
            <person name="Pelaez A.I."/>
            <person name="Sanchez J."/>
            <person name="Ferrer M."/>
        </authorList>
    </citation>
    <scope>NUCLEOTIDE SEQUENCE</scope>
</reference>
<protein>
    <submittedName>
        <fullName evidence="3">Oxidoreductase, aryl-alcohol dehydrogenase like protein</fullName>
    </submittedName>
</protein>
<reference evidence="3" key="1">
    <citation type="submission" date="2013-08" db="EMBL/GenBank/DDBJ databases">
        <authorList>
            <person name="Mendez C."/>
            <person name="Richter M."/>
            <person name="Ferrer M."/>
            <person name="Sanchez J."/>
        </authorList>
    </citation>
    <scope>NUCLEOTIDE SEQUENCE</scope>
</reference>
<evidence type="ECO:0000313" key="3">
    <source>
        <dbReference type="EMBL" id="EQD55735.1"/>
    </source>
</evidence>
<sequence length="78" mass="8540">EPVSLQPHYNIFIRGTEFELLPMALEEKIAVLPWSPLAGGFLSGKYKTGVVDASKGTRIGDSKIQISINNTILAGRRK</sequence>
<dbReference type="Gene3D" id="3.20.20.100">
    <property type="entry name" value="NADP-dependent oxidoreductase domain"/>
    <property type="match status" value="1"/>
</dbReference>
<dbReference type="GO" id="GO:0016491">
    <property type="term" value="F:oxidoreductase activity"/>
    <property type="evidence" value="ECO:0007669"/>
    <property type="project" value="UniProtKB-KW"/>
</dbReference>
<dbReference type="InterPro" id="IPR050523">
    <property type="entry name" value="AKR_Detox_Biosynth"/>
</dbReference>
<dbReference type="InterPro" id="IPR023210">
    <property type="entry name" value="NADP_OxRdtase_dom"/>
</dbReference>
<dbReference type="EMBL" id="AUZZ01003868">
    <property type="protein sequence ID" value="EQD55735.1"/>
    <property type="molecule type" value="Genomic_DNA"/>
</dbReference>
<comment type="caution">
    <text evidence="3">The sequence shown here is derived from an EMBL/GenBank/DDBJ whole genome shotgun (WGS) entry which is preliminary data.</text>
</comment>
<evidence type="ECO:0000256" key="1">
    <source>
        <dbReference type="ARBA" id="ARBA00023002"/>
    </source>
</evidence>
<proteinExistence type="predicted"/>
<accession>T1BNZ9</accession>
<feature type="domain" description="NADP-dependent oxidoreductase" evidence="2">
    <location>
        <begin position="2"/>
        <end position="49"/>
    </location>
</feature>
<evidence type="ECO:0000259" key="2">
    <source>
        <dbReference type="Pfam" id="PF00248"/>
    </source>
</evidence>
<dbReference type="Pfam" id="PF00248">
    <property type="entry name" value="Aldo_ket_red"/>
    <property type="match status" value="1"/>
</dbReference>
<dbReference type="PANTHER" id="PTHR43364:SF4">
    <property type="entry name" value="NAD(P)-LINKED OXIDOREDUCTASE SUPERFAMILY PROTEIN"/>
    <property type="match status" value="1"/>
</dbReference>
<gene>
    <name evidence="3" type="ORF">B2A_05550</name>
</gene>
<keyword evidence="1" id="KW-0560">Oxidoreductase</keyword>
<dbReference type="InterPro" id="IPR036812">
    <property type="entry name" value="NAD(P)_OxRdtase_dom_sf"/>
</dbReference>
<dbReference type="AlphaFoldDB" id="T1BNZ9"/>
<feature type="non-terminal residue" evidence="3">
    <location>
        <position position="1"/>
    </location>
</feature>
<name>T1BNZ9_9ZZZZ</name>